<reference evidence="2 3" key="1">
    <citation type="submission" date="2018-12" db="EMBL/GenBank/DDBJ databases">
        <title>Venturia inaequalis Genome Resource.</title>
        <authorList>
            <person name="Lichtner F.J."/>
        </authorList>
    </citation>
    <scope>NUCLEOTIDE SEQUENCE [LARGE SCALE GENOMIC DNA]</scope>
    <source>
        <strain evidence="2 3">120213</strain>
    </source>
</reference>
<gene>
    <name evidence="2" type="ORF">EG328_010009</name>
</gene>
<accession>A0A8H3V569</accession>
<proteinExistence type="predicted"/>
<organism evidence="2 3">
    <name type="scientific">Venturia inaequalis</name>
    <name type="common">Apple scab fungus</name>
    <dbReference type="NCBI Taxonomy" id="5025"/>
    <lineage>
        <taxon>Eukaryota</taxon>
        <taxon>Fungi</taxon>
        <taxon>Dikarya</taxon>
        <taxon>Ascomycota</taxon>
        <taxon>Pezizomycotina</taxon>
        <taxon>Dothideomycetes</taxon>
        <taxon>Pleosporomycetidae</taxon>
        <taxon>Venturiales</taxon>
        <taxon>Venturiaceae</taxon>
        <taxon>Venturia</taxon>
    </lineage>
</organism>
<feature type="transmembrane region" description="Helical" evidence="1">
    <location>
        <begin position="20"/>
        <end position="44"/>
    </location>
</feature>
<keyword evidence="1" id="KW-0472">Membrane</keyword>
<evidence type="ECO:0000313" key="2">
    <source>
        <dbReference type="EMBL" id="KAE9983372.1"/>
    </source>
</evidence>
<protein>
    <submittedName>
        <fullName evidence="2">Uncharacterized protein</fullName>
    </submittedName>
</protein>
<comment type="caution">
    <text evidence="2">The sequence shown here is derived from an EMBL/GenBank/DDBJ whole genome shotgun (WGS) entry which is preliminary data.</text>
</comment>
<keyword evidence="1" id="KW-1133">Transmembrane helix</keyword>
<evidence type="ECO:0000313" key="3">
    <source>
        <dbReference type="Proteomes" id="UP000447873"/>
    </source>
</evidence>
<evidence type="ECO:0000256" key="1">
    <source>
        <dbReference type="SAM" id="Phobius"/>
    </source>
</evidence>
<name>A0A8H3V569_VENIN</name>
<dbReference type="EMBL" id="WNWS01000063">
    <property type="protein sequence ID" value="KAE9983372.1"/>
    <property type="molecule type" value="Genomic_DNA"/>
</dbReference>
<sequence>MSNIQTRTIHIRPTSRHYYLNIRIVNIIIQILCLTACICIIAIPEEILNPNHDHDGKEERATKPLLALVAVSGALHLNAVELCRTRSFDVITLSGTKTLAFIAGADIVAFLLMIASPFQSWDLNTKTSNHNGAGDSARHLMSSKISFFEVDIKAVFYQAILRTQTRQPASMEASSSSAIKLSNNSITPDQKNYTLAISEKKLTKDLRSTTTTTVIRIRGSSHSPRLKGY</sequence>
<keyword evidence="1" id="KW-0812">Transmembrane</keyword>
<dbReference type="Proteomes" id="UP000447873">
    <property type="component" value="Unassembled WGS sequence"/>
</dbReference>
<dbReference type="AlphaFoldDB" id="A0A8H3V569"/>
<feature type="transmembrane region" description="Helical" evidence="1">
    <location>
        <begin position="95"/>
        <end position="118"/>
    </location>
</feature>